<dbReference type="GO" id="GO:0003676">
    <property type="term" value="F:nucleic acid binding"/>
    <property type="evidence" value="ECO:0007669"/>
    <property type="project" value="InterPro"/>
</dbReference>
<accession>A0A4Y2HCS0</accession>
<organism evidence="1 2">
    <name type="scientific">Araneus ventricosus</name>
    <name type="common">Orbweaver spider</name>
    <name type="synonym">Epeira ventricosa</name>
    <dbReference type="NCBI Taxonomy" id="182803"/>
    <lineage>
        <taxon>Eukaryota</taxon>
        <taxon>Metazoa</taxon>
        <taxon>Ecdysozoa</taxon>
        <taxon>Arthropoda</taxon>
        <taxon>Chelicerata</taxon>
        <taxon>Arachnida</taxon>
        <taxon>Araneae</taxon>
        <taxon>Araneomorphae</taxon>
        <taxon>Entelegynae</taxon>
        <taxon>Araneoidea</taxon>
        <taxon>Araneidae</taxon>
        <taxon>Araneus</taxon>
    </lineage>
</organism>
<evidence type="ECO:0000313" key="2">
    <source>
        <dbReference type="Proteomes" id="UP000499080"/>
    </source>
</evidence>
<dbReference type="InterPro" id="IPR036397">
    <property type="entry name" value="RNaseH_sf"/>
</dbReference>
<comment type="caution">
    <text evidence="1">The sequence shown here is derived from an EMBL/GenBank/DDBJ whole genome shotgun (WGS) entry which is preliminary data.</text>
</comment>
<dbReference type="OrthoDB" id="6420729at2759"/>
<reference evidence="1 2" key="1">
    <citation type="journal article" date="2019" name="Sci. Rep.">
        <title>Orb-weaving spider Araneus ventricosus genome elucidates the spidroin gene catalogue.</title>
        <authorList>
            <person name="Kono N."/>
            <person name="Nakamura H."/>
            <person name="Ohtoshi R."/>
            <person name="Moran D.A.P."/>
            <person name="Shinohara A."/>
            <person name="Yoshida Y."/>
            <person name="Fujiwara M."/>
            <person name="Mori M."/>
            <person name="Tomita M."/>
            <person name="Arakawa K."/>
        </authorList>
    </citation>
    <scope>NUCLEOTIDE SEQUENCE [LARGE SCALE GENOMIC DNA]</scope>
</reference>
<evidence type="ECO:0000313" key="1">
    <source>
        <dbReference type="EMBL" id="GBM63094.1"/>
    </source>
</evidence>
<dbReference type="Proteomes" id="UP000499080">
    <property type="component" value="Unassembled WGS sequence"/>
</dbReference>
<evidence type="ECO:0008006" key="3">
    <source>
        <dbReference type="Google" id="ProtNLM"/>
    </source>
</evidence>
<name>A0A4Y2HCS0_ARAVE</name>
<proteinExistence type="predicted"/>
<gene>
    <name evidence="1" type="ORF">AVEN_210671_1</name>
</gene>
<dbReference type="AlphaFoldDB" id="A0A4Y2HCS0"/>
<protein>
    <recommendedName>
        <fullName evidence="3">RNase H type-1 domain-containing protein</fullName>
    </recommendedName>
</protein>
<keyword evidence="2" id="KW-1185">Reference proteome</keyword>
<feature type="non-terminal residue" evidence="1">
    <location>
        <position position="1"/>
    </location>
</feature>
<dbReference type="Gene3D" id="3.30.420.10">
    <property type="entry name" value="Ribonuclease H-like superfamily/Ribonuclease H"/>
    <property type="match status" value="1"/>
</dbReference>
<dbReference type="EMBL" id="BGPR01258064">
    <property type="protein sequence ID" value="GBM63094.1"/>
    <property type="molecule type" value="Genomic_DNA"/>
</dbReference>
<sequence length="185" mass="21160">IQRFFPNHFIIATDGSKSVKSVHCLTSIAGFSCLQQFCYRIHPLNSVFTAEVLPICQALDELVIPETDILILSDSFSALSSLKNKYTQSNIFANHFSTQTTEVQPIPIDYDSGNESLNRNIEFWELKRAIQKTKNSTPGADNIPAIWFKNLDDASLYKILFMFQQQLDFSVLPKKLETRYYYSNS</sequence>